<dbReference type="PANTHER" id="PTHR46558">
    <property type="entry name" value="TRACRIPTIONAL REGULATORY PROTEIN-RELATED-RELATED"/>
    <property type="match status" value="1"/>
</dbReference>
<dbReference type="SMART" id="SM00530">
    <property type="entry name" value="HTH_XRE"/>
    <property type="match status" value="1"/>
</dbReference>
<dbReference type="SUPFAM" id="SSF47413">
    <property type="entry name" value="lambda repressor-like DNA-binding domains"/>
    <property type="match status" value="1"/>
</dbReference>
<dbReference type="CDD" id="cd00093">
    <property type="entry name" value="HTH_XRE"/>
    <property type="match status" value="1"/>
</dbReference>
<protein>
    <submittedName>
        <fullName evidence="3">Helix-turn-helix transcriptional regulator</fullName>
    </submittedName>
</protein>
<evidence type="ECO:0000313" key="3">
    <source>
        <dbReference type="EMBL" id="URN40632.1"/>
    </source>
</evidence>
<gene>
    <name evidence="3" type="ORF">M9426_05120</name>
</gene>
<dbReference type="Gene3D" id="1.10.260.40">
    <property type="entry name" value="lambda repressor-like DNA-binding domains"/>
    <property type="match status" value="1"/>
</dbReference>
<dbReference type="InterPro" id="IPR010982">
    <property type="entry name" value="Lambda_DNA-bd_dom_sf"/>
</dbReference>
<dbReference type="PROSITE" id="PS50943">
    <property type="entry name" value="HTH_CROC1"/>
    <property type="match status" value="1"/>
</dbReference>
<dbReference type="Proteomes" id="UP001056218">
    <property type="component" value="Chromosome"/>
</dbReference>
<evidence type="ECO:0000259" key="2">
    <source>
        <dbReference type="PROSITE" id="PS50943"/>
    </source>
</evidence>
<dbReference type="PANTHER" id="PTHR46558:SF11">
    <property type="entry name" value="HTH-TYPE TRANSCRIPTIONAL REGULATOR XRE"/>
    <property type="match status" value="1"/>
</dbReference>
<evidence type="ECO:0000256" key="1">
    <source>
        <dbReference type="ARBA" id="ARBA00023125"/>
    </source>
</evidence>
<dbReference type="InterPro" id="IPR001387">
    <property type="entry name" value="Cro/C1-type_HTH"/>
</dbReference>
<dbReference type="RefSeq" id="WP_250341525.1">
    <property type="nucleotide sequence ID" value="NZ_CP097885.1"/>
</dbReference>
<name>A0ABY4TL04_9FIRM</name>
<feature type="domain" description="HTH cro/C1-type" evidence="2">
    <location>
        <begin position="12"/>
        <end position="66"/>
    </location>
</feature>
<dbReference type="EMBL" id="CP097885">
    <property type="protein sequence ID" value="URN40632.1"/>
    <property type="molecule type" value="Genomic_DNA"/>
</dbReference>
<proteinExistence type="predicted"/>
<dbReference type="Pfam" id="PF01381">
    <property type="entry name" value="HTH_3"/>
    <property type="match status" value="1"/>
</dbReference>
<evidence type="ECO:0000313" key="4">
    <source>
        <dbReference type="Proteomes" id="UP001056218"/>
    </source>
</evidence>
<organism evidence="3 4">
    <name type="scientific">Peptoniphilus genitalis</name>
    <dbReference type="NCBI Taxonomy" id="3036303"/>
    <lineage>
        <taxon>Bacteria</taxon>
        <taxon>Bacillati</taxon>
        <taxon>Bacillota</taxon>
        <taxon>Tissierellia</taxon>
        <taxon>Tissierellales</taxon>
        <taxon>Peptoniphilaceae</taxon>
        <taxon>Peptoniphilus</taxon>
    </lineage>
</organism>
<keyword evidence="1" id="KW-0238">DNA-binding</keyword>
<sequence>MDQYLKEVGNKIKKIRKLKKMTLDDLARKIHKSKSAVSKYENGEINIDLITLKEISDVFEIEIANLIPQSIAEYRGKNMDLDRVPKFFKDGSKIYSYYYDGRNSKIIKSLIEIRREEAEDNRVCMYMNISDYDFPYICENTYYGNIEHFDSITRINLVNKYTDLEKPNISILSPFVDSEIRWGLWNGISIRPIMPAAIKMLFSTKILDENKELQKKLILNREDMTYIKKFNMFSVF</sequence>
<accession>A0ABY4TL04</accession>
<reference evidence="3 4" key="1">
    <citation type="submission" date="2022-05" db="EMBL/GenBank/DDBJ databases">
        <title>Identification of Peptoniphilus vaginalis-like Bacteria, Peptoniphilus septimus sp. nov. from Blood Cultures in a Cervical Cancer Patient receiving Chemotherapy: Case and Implications.</title>
        <authorList>
            <person name="Zhan X.-Y."/>
        </authorList>
    </citation>
    <scope>NUCLEOTIDE SEQUENCE [LARGE SCALE GENOMIC DNA]</scope>
    <source>
        <strain evidence="3 4">SAHP1</strain>
    </source>
</reference>
<keyword evidence="4" id="KW-1185">Reference proteome</keyword>